<feature type="region of interest" description="Disordered" evidence="7">
    <location>
        <begin position="290"/>
        <end position="318"/>
    </location>
</feature>
<dbReference type="eggNOG" id="KOG1080">
    <property type="taxonomic scope" value="Eukaryota"/>
</dbReference>
<keyword evidence="2" id="KW-0489">Methyltransferase</keyword>
<evidence type="ECO:0000256" key="2">
    <source>
        <dbReference type="ARBA" id="ARBA00022603"/>
    </source>
</evidence>
<dbReference type="InterPro" id="IPR012677">
    <property type="entry name" value="Nucleotide-bd_a/b_plait_sf"/>
</dbReference>
<keyword evidence="9" id="KW-1185">Reference proteome</keyword>
<evidence type="ECO:0000256" key="3">
    <source>
        <dbReference type="ARBA" id="ARBA00022679"/>
    </source>
</evidence>
<feature type="compositionally biased region" description="Basic and acidic residues" evidence="7">
    <location>
        <begin position="249"/>
        <end position="263"/>
    </location>
</feature>
<evidence type="ECO:0000313" key="10">
    <source>
        <dbReference type="WBParaSite" id="Csp11.Scaffold629.g14368.t1"/>
    </source>
</evidence>
<keyword evidence="3" id="KW-0808">Transferase</keyword>
<feature type="compositionally biased region" description="Basic and acidic residues" evidence="7">
    <location>
        <begin position="828"/>
        <end position="838"/>
    </location>
</feature>
<dbReference type="SMART" id="SM00360">
    <property type="entry name" value="RRM"/>
    <property type="match status" value="1"/>
</dbReference>
<dbReference type="GO" id="GO:0032259">
    <property type="term" value="P:methylation"/>
    <property type="evidence" value="ECO:0007669"/>
    <property type="project" value="UniProtKB-KW"/>
</dbReference>
<feature type="compositionally biased region" description="Pro residues" evidence="7">
    <location>
        <begin position="304"/>
        <end position="316"/>
    </location>
</feature>
<keyword evidence="5" id="KW-0156">Chromatin regulator</keyword>
<dbReference type="AlphaFoldDB" id="A0A1I7U342"/>
<dbReference type="InterPro" id="IPR000504">
    <property type="entry name" value="RRM_dom"/>
</dbReference>
<evidence type="ECO:0000313" key="9">
    <source>
        <dbReference type="Proteomes" id="UP000095282"/>
    </source>
</evidence>
<dbReference type="Proteomes" id="UP000095282">
    <property type="component" value="Unplaced"/>
</dbReference>
<feature type="compositionally biased region" description="Polar residues" evidence="7">
    <location>
        <begin position="762"/>
        <end position="773"/>
    </location>
</feature>
<evidence type="ECO:0000256" key="4">
    <source>
        <dbReference type="ARBA" id="ARBA00022691"/>
    </source>
</evidence>
<feature type="compositionally biased region" description="Low complexity" evidence="7">
    <location>
        <begin position="551"/>
        <end position="567"/>
    </location>
</feature>
<organism evidence="9 10">
    <name type="scientific">Caenorhabditis tropicalis</name>
    <dbReference type="NCBI Taxonomy" id="1561998"/>
    <lineage>
        <taxon>Eukaryota</taxon>
        <taxon>Metazoa</taxon>
        <taxon>Ecdysozoa</taxon>
        <taxon>Nematoda</taxon>
        <taxon>Chromadorea</taxon>
        <taxon>Rhabditida</taxon>
        <taxon>Rhabditina</taxon>
        <taxon>Rhabditomorpha</taxon>
        <taxon>Rhabditoidea</taxon>
        <taxon>Rhabditidae</taxon>
        <taxon>Peloderinae</taxon>
        <taxon>Caenorhabditis</taxon>
    </lineage>
</organism>
<dbReference type="SUPFAM" id="SSF101447">
    <property type="entry name" value="Formin homology 2 domain (FH2 domain)"/>
    <property type="match status" value="1"/>
</dbReference>
<dbReference type="SUPFAM" id="SSF54928">
    <property type="entry name" value="RNA-binding domain, RBD"/>
    <property type="match status" value="1"/>
</dbReference>
<evidence type="ECO:0000259" key="8">
    <source>
        <dbReference type="SMART" id="SM00360"/>
    </source>
</evidence>
<feature type="region of interest" description="Disordered" evidence="7">
    <location>
        <begin position="523"/>
        <end position="661"/>
    </location>
</feature>
<dbReference type="GO" id="GO:0048188">
    <property type="term" value="C:Set1C/COMPASS complex"/>
    <property type="evidence" value="ECO:0007669"/>
    <property type="project" value="TreeGrafter"/>
</dbReference>
<feature type="region of interest" description="Disordered" evidence="7">
    <location>
        <begin position="828"/>
        <end position="855"/>
    </location>
</feature>
<feature type="compositionally biased region" description="Pro residues" evidence="7">
    <location>
        <begin position="651"/>
        <end position="661"/>
    </location>
</feature>
<feature type="region of interest" description="Disordered" evidence="7">
    <location>
        <begin position="922"/>
        <end position="942"/>
    </location>
</feature>
<dbReference type="GO" id="GO:0042800">
    <property type="term" value="F:histone H3K4 methyltransferase activity"/>
    <property type="evidence" value="ECO:0007669"/>
    <property type="project" value="InterPro"/>
</dbReference>
<feature type="region of interest" description="Disordered" evidence="7">
    <location>
        <begin position="428"/>
        <end position="505"/>
    </location>
</feature>
<name>A0A1I7U342_9PELO</name>
<evidence type="ECO:0000256" key="5">
    <source>
        <dbReference type="ARBA" id="ARBA00022853"/>
    </source>
</evidence>
<dbReference type="PANTHER" id="PTHR45814:SF2">
    <property type="entry name" value="HISTONE-LYSINE N-METHYLTRANSFERASE SETD1"/>
    <property type="match status" value="1"/>
</dbReference>
<feature type="domain" description="RRM" evidence="8">
    <location>
        <begin position="126"/>
        <end position="199"/>
    </location>
</feature>
<evidence type="ECO:0000256" key="6">
    <source>
        <dbReference type="ARBA" id="ARBA00023242"/>
    </source>
</evidence>
<dbReference type="Pfam" id="PF00076">
    <property type="entry name" value="RRM_1"/>
    <property type="match status" value="1"/>
</dbReference>
<dbReference type="STRING" id="1561998.A0A1I7U342"/>
<dbReference type="Gene3D" id="3.30.70.330">
    <property type="match status" value="1"/>
</dbReference>
<feature type="region of interest" description="Disordered" evidence="7">
    <location>
        <begin position="1"/>
        <end position="26"/>
    </location>
</feature>
<feature type="compositionally biased region" description="Basic and acidic residues" evidence="7">
    <location>
        <begin position="922"/>
        <end position="933"/>
    </location>
</feature>
<evidence type="ECO:0000256" key="7">
    <source>
        <dbReference type="SAM" id="MobiDB-lite"/>
    </source>
</evidence>
<dbReference type="WBParaSite" id="Csp11.Scaffold629.g14368.t1">
    <property type="protein sequence ID" value="Csp11.Scaffold629.g14368.t1"/>
    <property type="gene ID" value="Csp11.Scaffold629.g14368"/>
</dbReference>
<keyword evidence="4" id="KW-0949">S-adenosyl-L-methionine</keyword>
<feature type="compositionally biased region" description="Basic residues" evidence="7">
    <location>
        <begin position="457"/>
        <end position="468"/>
    </location>
</feature>
<reference evidence="10" key="1">
    <citation type="submission" date="2016-11" db="UniProtKB">
        <authorList>
            <consortium name="WormBaseParasite"/>
        </authorList>
    </citation>
    <scope>IDENTIFICATION</scope>
</reference>
<keyword evidence="6" id="KW-0539">Nucleus</keyword>
<proteinExistence type="predicted"/>
<feature type="compositionally biased region" description="Polar residues" evidence="7">
    <location>
        <begin position="626"/>
        <end position="645"/>
    </location>
</feature>
<dbReference type="GO" id="GO:0003723">
    <property type="term" value="F:RNA binding"/>
    <property type="evidence" value="ECO:0007669"/>
    <property type="project" value="InterPro"/>
</dbReference>
<feature type="region of interest" description="Disordered" evidence="7">
    <location>
        <begin position="762"/>
        <end position="794"/>
    </location>
</feature>
<dbReference type="PANTHER" id="PTHR45814">
    <property type="entry name" value="HISTONE-LYSINE N-METHYLTRANSFERASE SETD1"/>
    <property type="match status" value="1"/>
</dbReference>
<evidence type="ECO:0000256" key="1">
    <source>
        <dbReference type="ARBA" id="ARBA00004123"/>
    </source>
</evidence>
<dbReference type="InterPro" id="IPR044570">
    <property type="entry name" value="Set1-like"/>
</dbReference>
<feature type="region of interest" description="Disordered" evidence="7">
    <location>
        <begin position="249"/>
        <end position="274"/>
    </location>
</feature>
<accession>A0A1I7U342</accession>
<comment type="subcellular location">
    <subcellularLocation>
        <location evidence="1">Nucleus</location>
    </subcellularLocation>
</comment>
<dbReference type="InterPro" id="IPR035979">
    <property type="entry name" value="RBD_domain_sf"/>
</dbReference>
<protein>
    <submittedName>
        <fullName evidence="10">RRM domain-containing protein</fullName>
    </submittedName>
</protein>
<sequence>MSTHGHPQSAPKKSNAKHQSGSGCAPAGVKIENHKCKSSWQKIYEPGKSFIRCDGVPQKVTQEDFERIKRVGVKKTNNGLVDPRTIQENQEISIYRSSSIRTSTRYLNRPHLRVDSNYCTIPPKREVSLFNMDDNCTEALLKDFAQACGNVDKAYVCTNPKNNRHMKMAYVVFKTVKEADTFYKKYQTQNLLATKCVCKIDPFLSLLNEAYEKETGVVLPQLSEELASIDSNVLRELREKFLKAENEKLKTEEGSSHEIDHSLHPTLNDSDEVPERMDYTTGISAKVIAATERIPPSHIRRDSPPPPPPPPPPPVPISSVVQPIYYSNIPPSSSTMHMPEFRPTEPQMRHIKTKEQHKNSKILFYQSNIQEDIASEKKSANSLDGFDDIPNDMVLMFQSSFQFGGWKKKSTVPQKNVLKLSKTSLAEKKTSPLTNMNKNTLDEKPPPSYSRSDPHRSISRGSRHRRGSRSSSGESENHGRSTSRKSHRRSDPPSRSSNGDNDNVVQYKTVVKLEKRSIEYEAGKKKYEQVHIRKRTAVIRGKDQLEDISSDENPLTSSSSTSATYPESSDDERKIKKKQNLPISKELNDMTGFGWDSETDESDEDNRKRRGRTSKSKVSERRTSHKLPSSSHREISTPNTVSAPNLVSHDTPPPPPPKVYPSPSVIPPNLFSTPTNLHPPQIMPVPFYHIPPYPQSNATHAASIHPHTGPQSCDFRQPPPGFVSTLRPVHHVVHPIPQSIPLQTPFQAPLPQPGLVQIPTLSGANDSSASIPPTISRPAPITQLSRSRSDSPEQPLLSLQQRFSGIFGVHREEQPKIEVKYECTLKNSESQDDRHSLEDMDVEVSSDGETSVVEKSECMIEKRRQALERIAEIRPPIIRSCRHKIIEELHSKITDDIRQQIMRRCLAQLDEKLRLKAVADEEKRKGNVKKEQNKNCQDLQTT</sequence>